<dbReference type="Proteomes" id="UP000078512">
    <property type="component" value="Unassembled WGS sequence"/>
</dbReference>
<dbReference type="SMART" id="SM00240">
    <property type="entry name" value="FHA"/>
    <property type="match status" value="1"/>
</dbReference>
<proteinExistence type="predicted"/>
<reference evidence="2 3" key="1">
    <citation type="submission" date="2016-05" db="EMBL/GenBank/DDBJ databases">
        <title>Genome sequencing reveals origins of a unique bacterial endosymbiosis in the earliest lineages of terrestrial Fungi.</title>
        <authorList>
            <consortium name="DOE Joint Genome Institute"/>
            <person name="Uehling J."/>
            <person name="Gryganskyi A."/>
            <person name="Hameed K."/>
            <person name="Tschaplinski T."/>
            <person name="Misztal P."/>
            <person name="Wu S."/>
            <person name="Desiro A."/>
            <person name="Vande Pol N."/>
            <person name="Du Z.-Y."/>
            <person name="Zienkiewicz A."/>
            <person name="Zienkiewicz K."/>
            <person name="Morin E."/>
            <person name="Tisserant E."/>
            <person name="Splivallo R."/>
            <person name="Hainaut M."/>
            <person name="Henrissat B."/>
            <person name="Ohm R."/>
            <person name="Kuo A."/>
            <person name="Yan J."/>
            <person name="Lipzen A."/>
            <person name="Nolan M."/>
            <person name="Labutti K."/>
            <person name="Barry K."/>
            <person name="Goldstein A."/>
            <person name="Labbe J."/>
            <person name="Schadt C."/>
            <person name="Tuskan G."/>
            <person name="Grigoriev I."/>
            <person name="Martin F."/>
            <person name="Vilgalys R."/>
            <person name="Bonito G."/>
        </authorList>
    </citation>
    <scope>NUCLEOTIDE SEQUENCE [LARGE SCALE GENOMIC DNA]</scope>
    <source>
        <strain evidence="2 3">AG-77</strain>
    </source>
</reference>
<dbReference type="AlphaFoldDB" id="A0A197JKR8"/>
<evidence type="ECO:0000313" key="3">
    <source>
        <dbReference type="Proteomes" id="UP000078512"/>
    </source>
</evidence>
<dbReference type="OrthoDB" id="552194at2759"/>
<sequence length="254" mass="28392">MWFLVGQEQNAGLRIWLKPEMTVTIGRQVAGDVLNLAGEDRSVSRRHVVISISKPSLNSVKVRGEHTKLTIRDLDSKSGVAINNTRIEAGKDIEVIIDENHLWTTQDQRHVAGRGYGGWVDVNIGDKTNFRLERVDWSTCSVGLNVQSKVGIVEMAAEMGKSYYVCKDYSHICNLARTHMFNLNHFHRYRCQGGRVVGSRSFNTCGYWKQQGLSEDIFGSCRGRIHGRLDMVQEAAKDLSGVVGDQRPNGSTAD</sequence>
<dbReference type="Gene3D" id="2.60.200.20">
    <property type="match status" value="1"/>
</dbReference>
<dbReference type="InterPro" id="IPR000253">
    <property type="entry name" value="FHA_dom"/>
</dbReference>
<organism evidence="2 3">
    <name type="scientific">Linnemannia elongata AG-77</name>
    <dbReference type="NCBI Taxonomy" id="1314771"/>
    <lineage>
        <taxon>Eukaryota</taxon>
        <taxon>Fungi</taxon>
        <taxon>Fungi incertae sedis</taxon>
        <taxon>Mucoromycota</taxon>
        <taxon>Mortierellomycotina</taxon>
        <taxon>Mortierellomycetes</taxon>
        <taxon>Mortierellales</taxon>
        <taxon>Mortierellaceae</taxon>
        <taxon>Linnemannia</taxon>
    </lineage>
</organism>
<keyword evidence="3" id="KW-1185">Reference proteome</keyword>
<dbReference type="Pfam" id="PF00498">
    <property type="entry name" value="FHA"/>
    <property type="match status" value="1"/>
</dbReference>
<evidence type="ECO:0000259" key="1">
    <source>
        <dbReference type="PROSITE" id="PS50006"/>
    </source>
</evidence>
<feature type="domain" description="FHA" evidence="1">
    <location>
        <begin position="23"/>
        <end position="87"/>
    </location>
</feature>
<dbReference type="EMBL" id="KV442075">
    <property type="protein sequence ID" value="OAQ25745.1"/>
    <property type="molecule type" value="Genomic_DNA"/>
</dbReference>
<evidence type="ECO:0000313" key="2">
    <source>
        <dbReference type="EMBL" id="OAQ25745.1"/>
    </source>
</evidence>
<dbReference type="SUPFAM" id="SSF49879">
    <property type="entry name" value="SMAD/FHA domain"/>
    <property type="match status" value="1"/>
</dbReference>
<protein>
    <recommendedName>
        <fullName evidence="1">FHA domain-containing protein</fullName>
    </recommendedName>
</protein>
<gene>
    <name evidence="2" type="ORF">K457DRAFT_745770</name>
</gene>
<dbReference type="PROSITE" id="PS50006">
    <property type="entry name" value="FHA_DOMAIN"/>
    <property type="match status" value="1"/>
</dbReference>
<name>A0A197JKR8_9FUNG</name>
<dbReference type="InterPro" id="IPR008984">
    <property type="entry name" value="SMAD_FHA_dom_sf"/>
</dbReference>
<accession>A0A197JKR8</accession>